<feature type="region of interest" description="Disordered" evidence="1">
    <location>
        <begin position="75"/>
        <end position="114"/>
    </location>
</feature>
<reference evidence="3" key="2">
    <citation type="submission" date="2022-06" db="EMBL/GenBank/DDBJ databases">
        <title>Draft genome sequence of Burkholderia glumae strain GR20004 isolated from rice panicle showing bacterial panicle blight.</title>
        <authorList>
            <person name="Choi S.Y."/>
            <person name="Lee Y.H."/>
        </authorList>
    </citation>
    <scope>NUCLEOTIDE SEQUENCE</scope>
    <source>
        <strain evidence="3">GR20004</strain>
    </source>
</reference>
<dbReference type="EMBL" id="CP065601">
    <property type="protein sequence ID" value="QPQ94645.1"/>
    <property type="molecule type" value="Genomic_DNA"/>
</dbReference>
<evidence type="ECO:0000256" key="1">
    <source>
        <dbReference type="SAM" id="MobiDB-lite"/>
    </source>
</evidence>
<feature type="compositionally biased region" description="Basic residues" evidence="1">
    <location>
        <begin position="81"/>
        <end position="97"/>
    </location>
</feature>
<dbReference type="Proteomes" id="UP000594892">
    <property type="component" value="Chromosome 2"/>
</dbReference>
<sequence length="114" mass="12455">MTQAADREKFGYALQDAQKYQKPEAHASVLLSMIEREVAGSARPAGANGRPRPDYATSIPCAKPLGAIIVTANASLQNRNKNQKNKRPAVRRRRASRHGGAIPCAAARHQRPSW</sequence>
<protein>
    <submittedName>
        <fullName evidence="2">Uncharacterized protein</fullName>
    </submittedName>
</protein>
<accession>A0AAQ0BVC2</accession>
<evidence type="ECO:0000313" key="2">
    <source>
        <dbReference type="EMBL" id="QPQ94645.1"/>
    </source>
</evidence>
<dbReference type="Proteomes" id="UP001056386">
    <property type="component" value="Chromosome 1"/>
</dbReference>
<gene>
    <name evidence="2" type="ORF">I6H06_16940</name>
    <name evidence="3" type="ORF">NFI99_20385</name>
</gene>
<organism evidence="2 4">
    <name type="scientific">Burkholderia glumae</name>
    <name type="common">Pseudomonas glumae</name>
    <dbReference type="NCBI Taxonomy" id="337"/>
    <lineage>
        <taxon>Bacteria</taxon>
        <taxon>Pseudomonadati</taxon>
        <taxon>Pseudomonadota</taxon>
        <taxon>Betaproteobacteria</taxon>
        <taxon>Burkholderiales</taxon>
        <taxon>Burkholderiaceae</taxon>
        <taxon>Burkholderia</taxon>
    </lineage>
</organism>
<name>A0AAQ0BVC2_BURGL</name>
<dbReference type="GeneID" id="45699167"/>
<keyword evidence="5" id="KW-1185">Reference proteome</keyword>
<evidence type="ECO:0000313" key="4">
    <source>
        <dbReference type="Proteomes" id="UP000594892"/>
    </source>
</evidence>
<proteinExistence type="predicted"/>
<evidence type="ECO:0000313" key="5">
    <source>
        <dbReference type="Proteomes" id="UP001056386"/>
    </source>
</evidence>
<reference evidence="2 4" key="1">
    <citation type="submission" date="2020-12" db="EMBL/GenBank/DDBJ databases">
        <title>FDA dAtabase for Regulatory Grade micrObial Sequences (FDA-ARGOS): Supporting development and validation of Infectious Disease Dx tests.</title>
        <authorList>
            <person name="Minogue T."/>
            <person name="Wolcott M."/>
            <person name="Wasieloski L."/>
            <person name="Aguilar W."/>
            <person name="Moore D."/>
            <person name="Jaissle J."/>
            <person name="Tallon L."/>
            <person name="Sadzewicz L."/>
            <person name="Zhao X."/>
            <person name="Boylan J."/>
            <person name="Ott S."/>
            <person name="Bowen H."/>
            <person name="Vavikolanu K."/>
            <person name="Mehta A."/>
            <person name="Aluvathingal J."/>
            <person name="Nadendla S."/>
            <person name="Yan Y."/>
            <person name="Sichtig H."/>
        </authorList>
    </citation>
    <scope>NUCLEOTIDE SEQUENCE [LARGE SCALE GENOMIC DNA]</scope>
    <source>
        <strain evidence="2 4">FDAARGOS_949</strain>
    </source>
</reference>
<evidence type="ECO:0000313" key="3">
    <source>
        <dbReference type="EMBL" id="USS47837.1"/>
    </source>
</evidence>
<dbReference type="AlphaFoldDB" id="A0AAQ0BVC2"/>
<dbReference type="RefSeq" id="WP_162486901.1">
    <property type="nucleotide sequence ID" value="NZ_CP021074.1"/>
</dbReference>
<dbReference type="EMBL" id="CP099587">
    <property type="protein sequence ID" value="USS47837.1"/>
    <property type="molecule type" value="Genomic_DNA"/>
</dbReference>